<comment type="caution">
    <text evidence="1">The sequence shown here is derived from an EMBL/GenBank/DDBJ whole genome shotgun (WGS) entry which is preliminary data.</text>
</comment>
<proteinExistence type="predicted"/>
<sequence length="96" mass="11275">MVIVSFLLLSPSAHALMDKEGSDCHHSSVGLNSIRTAFQKWEYGRKNPETYRELAPKALIEHYRSWQEYNKLPDHIRDDRAAQAMISTFRRWNEAR</sequence>
<evidence type="ECO:0000313" key="2">
    <source>
        <dbReference type="Proteomes" id="UP000027997"/>
    </source>
</evidence>
<dbReference type="STRING" id="305900.GV64_24400"/>
<reference evidence="1 2" key="1">
    <citation type="submission" date="2014-06" db="EMBL/GenBank/DDBJ databases">
        <title>Whole Genome Sequences of Three Symbiotic Endozoicomonas Bacteria.</title>
        <authorList>
            <person name="Neave M.J."/>
            <person name="Apprill A."/>
            <person name="Voolstra C.R."/>
        </authorList>
    </citation>
    <scope>NUCLEOTIDE SEQUENCE [LARGE SCALE GENOMIC DNA]</scope>
    <source>
        <strain evidence="1 2">DSM 22380</strain>
    </source>
</reference>
<protein>
    <submittedName>
        <fullName evidence="1">Uncharacterized protein</fullName>
    </submittedName>
</protein>
<organism evidence="1 2">
    <name type="scientific">Endozoicomonas elysicola</name>
    <dbReference type="NCBI Taxonomy" id="305900"/>
    <lineage>
        <taxon>Bacteria</taxon>
        <taxon>Pseudomonadati</taxon>
        <taxon>Pseudomonadota</taxon>
        <taxon>Gammaproteobacteria</taxon>
        <taxon>Oceanospirillales</taxon>
        <taxon>Endozoicomonadaceae</taxon>
        <taxon>Endozoicomonas</taxon>
    </lineage>
</organism>
<accession>A0A081KH19</accession>
<gene>
    <name evidence="1" type="ORF">GV64_24400</name>
</gene>
<dbReference type="AlphaFoldDB" id="A0A081KH19"/>
<dbReference type="Proteomes" id="UP000027997">
    <property type="component" value="Unassembled WGS sequence"/>
</dbReference>
<keyword evidence="2" id="KW-1185">Reference proteome</keyword>
<dbReference type="EMBL" id="JOJP01000001">
    <property type="protein sequence ID" value="KEI73445.1"/>
    <property type="molecule type" value="Genomic_DNA"/>
</dbReference>
<evidence type="ECO:0000313" key="1">
    <source>
        <dbReference type="EMBL" id="KEI73445.1"/>
    </source>
</evidence>
<name>A0A081KH19_9GAMM</name>